<comment type="similarity">
    <text evidence="1">Belongs to the ATP-dependent AMP-binding enzyme family.</text>
</comment>
<dbReference type="SUPFAM" id="SSF56801">
    <property type="entry name" value="Acetyl-CoA synthetase-like"/>
    <property type="match status" value="1"/>
</dbReference>
<feature type="compositionally biased region" description="Low complexity" evidence="2">
    <location>
        <begin position="195"/>
        <end position="205"/>
    </location>
</feature>
<evidence type="ECO:0000259" key="5">
    <source>
        <dbReference type="Pfam" id="PF16177"/>
    </source>
</evidence>
<evidence type="ECO:0000313" key="7">
    <source>
        <dbReference type="Proteomes" id="UP000717515"/>
    </source>
</evidence>
<dbReference type="InterPro" id="IPR025110">
    <property type="entry name" value="AMP-bd_C"/>
</dbReference>
<gene>
    <name evidence="6" type="ORF">KVV02_004873</name>
</gene>
<dbReference type="Pfam" id="PF00501">
    <property type="entry name" value="AMP-binding"/>
    <property type="match status" value="1"/>
</dbReference>
<dbReference type="AlphaFoldDB" id="A0A9P8AAM2"/>
<accession>A0A9P8AAM2</accession>
<dbReference type="Proteomes" id="UP000717515">
    <property type="component" value="Unassembled WGS sequence"/>
</dbReference>
<dbReference type="GO" id="GO:0050218">
    <property type="term" value="F:propionate-CoA ligase activity"/>
    <property type="evidence" value="ECO:0007669"/>
    <property type="project" value="TreeGrafter"/>
</dbReference>
<dbReference type="PANTHER" id="PTHR43347:SF3">
    <property type="entry name" value="ACYL-COA SYNTHETASE SHORT-CHAIN FAMILY MEMBER 3, MITOCHONDRIAL"/>
    <property type="match status" value="1"/>
</dbReference>
<proteinExistence type="inferred from homology"/>
<dbReference type="PROSITE" id="PS00455">
    <property type="entry name" value="AMP_BINDING"/>
    <property type="match status" value="1"/>
</dbReference>
<dbReference type="Pfam" id="PF16177">
    <property type="entry name" value="ACAS_N"/>
    <property type="match status" value="1"/>
</dbReference>
<evidence type="ECO:0000256" key="1">
    <source>
        <dbReference type="ARBA" id="ARBA00006432"/>
    </source>
</evidence>
<evidence type="ECO:0000259" key="4">
    <source>
        <dbReference type="Pfam" id="PF13193"/>
    </source>
</evidence>
<dbReference type="InterPro" id="IPR045851">
    <property type="entry name" value="AMP-bd_C_sf"/>
</dbReference>
<reference evidence="6" key="1">
    <citation type="submission" date="2021-07" db="EMBL/GenBank/DDBJ databases">
        <title>Draft genome of Mortierella alpina, strain LL118, isolated from an aspen leaf litter sample.</title>
        <authorList>
            <person name="Yang S."/>
            <person name="Vinatzer B.A."/>
        </authorList>
    </citation>
    <scope>NUCLEOTIDE SEQUENCE</scope>
    <source>
        <strain evidence="6">LL118</strain>
    </source>
</reference>
<evidence type="ECO:0000256" key="2">
    <source>
        <dbReference type="SAM" id="MobiDB-lite"/>
    </source>
</evidence>
<dbReference type="PANTHER" id="PTHR43347">
    <property type="entry name" value="ACYL-COA SYNTHETASE"/>
    <property type="match status" value="1"/>
</dbReference>
<comment type="caution">
    <text evidence="6">The sequence shown here is derived from an EMBL/GenBank/DDBJ whole genome shotgun (WGS) entry which is preliminary data.</text>
</comment>
<dbReference type="EMBL" id="JAIFTL010000037">
    <property type="protein sequence ID" value="KAG9325571.1"/>
    <property type="molecule type" value="Genomic_DNA"/>
</dbReference>
<feature type="domain" description="AMP-dependent synthetase/ligase" evidence="3">
    <location>
        <begin position="326"/>
        <end position="707"/>
    </location>
</feature>
<organism evidence="6 7">
    <name type="scientific">Mortierella alpina</name>
    <name type="common">Oleaginous fungus</name>
    <name type="synonym">Mortierella renispora</name>
    <dbReference type="NCBI Taxonomy" id="64518"/>
    <lineage>
        <taxon>Eukaryota</taxon>
        <taxon>Fungi</taxon>
        <taxon>Fungi incertae sedis</taxon>
        <taxon>Mucoromycota</taxon>
        <taxon>Mortierellomycotina</taxon>
        <taxon>Mortierellomycetes</taxon>
        <taxon>Mortierellales</taxon>
        <taxon>Mortierellaceae</taxon>
        <taxon>Mortierella</taxon>
    </lineage>
</organism>
<dbReference type="InterPro" id="IPR032387">
    <property type="entry name" value="ACAS_N"/>
</dbReference>
<dbReference type="Gene3D" id="3.30.300.30">
    <property type="match status" value="1"/>
</dbReference>
<evidence type="ECO:0000259" key="3">
    <source>
        <dbReference type="Pfam" id="PF00501"/>
    </source>
</evidence>
<dbReference type="InterPro" id="IPR000873">
    <property type="entry name" value="AMP-dep_synth/lig_dom"/>
</dbReference>
<name>A0A9P8AAM2_MORAP</name>
<protein>
    <submittedName>
        <fullName evidence="6">Uncharacterized protein</fullName>
    </submittedName>
</protein>
<feature type="region of interest" description="Disordered" evidence="2">
    <location>
        <begin position="157"/>
        <end position="212"/>
    </location>
</feature>
<dbReference type="InterPro" id="IPR042099">
    <property type="entry name" value="ANL_N_sf"/>
</dbReference>
<feature type="compositionally biased region" description="Low complexity" evidence="2">
    <location>
        <begin position="157"/>
        <end position="188"/>
    </location>
</feature>
<sequence length="937" mass="101562">MAHQRSVSGLRSHAPLSACSHLRRNTLCVPSSRRSVSPPSLSATISLRPRSSAAAAAASTGVCTVKTVGLDSAATVGTCCGSRATAPLAVSAAVSSGWHTRFAAHARTRFGRDCCTLLKHPTSATATASATANNLTRHLCTPDTSSSSLLFRFPPSSTSLSSSSSYSSPAATSTVARSHPSSSSFRYSTIGRTRPQPQQQKPTQHQPKKSCTSIPTLTSRILHPQNSHIQGSRFKPFSFNLRASFASSAAVQLDMENHPQALLQQSSLQDPDQYWGHYASLLHWDTPYSKVLTLDPASPSPVSYTWFKDGRLNTCFNAIDRHVLAGRGKQVAVYYDSPLNNEKRQITYLELLDQVQTCAGVIASHGIKKGDMVLIYMPMVPEALVSMLACARLGVTHSVVFGGFAPLEIQKRIQDSKPKLIIGGSCGIEVNKTVPYKEMLDKAIDMSDHKPAHRIIFQRDVGRVALDHSRGDLDWHDEMQRIRLAGKQFKECVSVESDHPLYILYTSGTTGLPKGVVRDNGGHATQTLATMRNLFGAHPGDVVFCASDVGWVVGHSFICYGPLLLGCSTVLYEGKPVGTPDAGAFFRIIQEYKVSTWYTAPTALRAIRRVDPEATLSAQYDLHTLRGLYLAGERSDTGTIAHFRKVIGGKPVVDNYWSTESGSPITGACQGLVDAHGTKVPPIAIRQGSAGMAMPGYDIRVLADPEETSTGYRLKELGPSTFGNIVVKLPLPPSALTTLWNNSAGFQKSYLSRFPGYFDTGDAGIIDEDGYVHVMSRTDDIMQVAGHRLSTGSVEQILAEHPAISECCVVPLSDKLKGQVPMGLVVLKFGVTEKEEDIMKETVHMVRHNLGAIANYNQTHIIRRLPKTRSGKILRRTIRDIIAGKSLENKQLVIPATIEDPTVLNELEEAMSNLGLVGNDGEAGKVDDTVKDLKAKL</sequence>
<feature type="domain" description="Acetyl-coenzyme A synthetase N-terminal" evidence="5">
    <location>
        <begin position="263"/>
        <end position="318"/>
    </location>
</feature>
<dbReference type="InterPro" id="IPR020845">
    <property type="entry name" value="AMP-binding_CS"/>
</dbReference>
<dbReference type="Pfam" id="PF13193">
    <property type="entry name" value="AMP-binding_C"/>
    <property type="match status" value="1"/>
</dbReference>
<dbReference type="Gene3D" id="3.40.50.12780">
    <property type="entry name" value="N-terminal domain of ligase-like"/>
    <property type="match status" value="1"/>
</dbReference>
<evidence type="ECO:0000313" key="6">
    <source>
        <dbReference type="EMBL" id="KAG9325571.1"/>
    </source>
</evidence>
<feature type="domain" description="AMP-binding enzyme C-terminal" evidence="4">
    <location>
        <begin position="794"/>
        <end position="872"/>
    </location>
</feature>